<comment type="similarity">
    <text evidence="1">Belongs to the 'phage' integrase family.</text>
</comment>
<feature type="domain" description="Core-binding (CB)" evidence="7">
    <location>
        <begin position="102"/>
        <end position="186"/>
    </location>
</feature>
<dbReference type="Gene3D" id="1.10.150.130">
    <property type="match status" value="1"/>
</dbReference>
<evidence type="ECO:0000259" key="7">
    <source>
        <dbReference type="PROSITE" id="PS51900"/>
    </source>
</evidence>
<dbReference type="Gene3D" id="1.10.443.10">
    <property type="entry name" value="Intergrase catalytic core"/>
    <property type="match status" value="1"/>
</dbReference>
<dbReference type="CDD" id="cd01185">
    <property type="entry name" value="INTN1_C_like"/>
    <property type="match status" value="1"/>
</dbReference>
<sequence length="399" mass="46889">MGLTINLTQWKRKKRNDGTIPIYIRLTENRKSRYLSTGVSILPKYWNSTKQKVRGTHPRSNVLNYRLRELRYNAEDKRNELQRKGKLDINTLKAEIKENDYNSLIKVARRYHDSLEGTERHHEWKKVGVLINNLEAFLGDTRMDVNQVDAAFIEDFQQYLLEEVGNNPNTTRRKLTSFKGLFNHLLKAGTINHDPFLQVEKVERNEVEKTRLSIKQIKAIKDVDLEPGSNQWHTRNYFLFSFYNAGIRFGDLCCLQWKNLKDGRLKYKMMKTGGLKNIKQQEPMLEILEYYRRDDATDKDLIFPILDKLYADPAELRRKIGSKNVLVNKWLGKIRKKAEIETKISFHVSRHSFAHHALTKGMSLYSISKALGHKDLETTQEYLETFDEDKLDSDMSTLF</sequence>
<feature type="domain" description="Tyr recombinase" evidence="6">
    <location>
        <begin position="207"/>
        <end position="396"/>
    </location>
</feature>
<dbReference type="AlphaFoldDB" id="A0A1M4UPR4"/>
<dbReference type="SUPFAM" id="SSF56349">
    <property type="entry name" value="DNA breaking-rejoining enzymes"/>
    <property type="match status" value="1"/>
</dbReference>
<protein>
    <submittedName>
        <fullName evidence="8">Site-specific recombinase XerD</fullName>
    </submittedName>
</protein>
<evidence type="ECO:0000313" key="9">
    <source>
        <dbReference type="Proteomes" id="UP000184041"/>
    </source>
</evidence>
<reference evidence="8 9" key="1">
    <citation type="submission" date="2016-11" db="EMBL/GenBank/DDBJ databases">
        <authorList>
            <person name="Jaros S."/>
            <person name="Januszkiewicz K."/>
            <person name="Wedrychowicz H."/>
        </authorList>
    </citation>
    <scope>NUCLEOTIDE SEQUENCE [LARGE SCALE GENOMIC DNA]</scope>
    <source>
        <strain evidence="8 9">DSM 21986</strain>
    </source>
</reference>
<dbReference type="RefSeq" id="WP_073059232.1">
    <property type="nucleotide sequence ID" value="NZ_FQUS01000002.1"/>
</dbReference>
<dbReference type="PANTHER" id="PTHR30349">
    <property type="entry name" value="PHAGE INTEGRASE-RELATED"/>
    <property type="match status" value="1"/>
</dbReference>
<dbReference type="EMBL" id="FQUS01000002">
    <property type="protein sequence ID" value="SHE58590.1"/>
    <property type="molecule type" value="Genomic_DNA"/>
</dbReference>
<evidence type="ECO:0000256" key="3">
    <source>
        <dbReference type="ARBA" id="ARBA00023125"/>
    </source>
</evidence>
<dbReference type="InterPro" id="IPR050090">
    <property type="entry name" value="Tyrosine_recombinase_XerCD"/>
</dbReference>
<dbReference type="Pfam" id="PF17293">
    <property type="entry name" value="Arm-DNA-bind_5"/>
    <property type="match status" value="1"/>
</dbReference>
<proteinExistence type="inferred from homology"/>
<dbReference type="OrthoDB" id="892893at2"/>
<evidence type="ECO:0000259" key="6">
    <source>
        <dbReference type="PROSITE" id="PS51898"/>
    </source>
</evidence>
<keyword evidence="4" id="KW-0233">DNA recombination</keyword>
<evidence type="ECO:0000256" key="1">
    <source>
        <dbReference type="ARBA" id="ARBA00008857"/>
    </source>
</evidence>
<evidence type="ECO:0000256" key="4">
    <source>
        <dbReference type="ARBA" id="ARBA00023172"/>
    </source>
</evidence>
<dbReference type="PROSITE" id="PS51900">
    <property type="entry name" value="CB"/>
    <property type="match status" value="1"/>
</dbReference>
<dbReference type="InterPro" id="IPR010998">
    <property type="entry name" value="Integrase_recombinase_N"/>
</dbReference>
<keyword evidence="2" id="KW-0229">DNA integration</keyword>
<dbReference type="InterPro" id="IPR044068">
    <property type="entry name" value="CB"/>
</dbReference>
<organism evidence="8 9">
    <name type="scientific">Fodinibius roseus</name>
    <dbReference type="NCBI Taxonomy" id="1194090"/>
    <lineage>
        <taxon>Bacteria</taxon>
        <taxon>Pseudomonadati</taxon>
        <taxon>Balneolota</taxon>
        <taxon>Balneolia</taxon>
        <taxon>Balneolales</taxon>
        <taxon>Balneolaceae</taxon>
        <taxon>Fodinibius</taxon>
    </lineage>
</organism>
<dbReference type="InterPro" id="IPR035386">
    <property type="entry name" value="Arm-DNA-bind_5"/>
</dbReference>
<dbReference type="InterPro" id="IPR025269">
    <property type="entry name" value="SAM-like_dom"/>
</dbReference>
<evidence type="ECO:0000256" key="5">
    <source>
        <dbReference type="PROSITE-ProRule" id="PRU01248"/>
    </source>
</evidence>
<gene>
    <name evidence="8" type="ORF">SAMN05443144_10293</name>
</gene>
<keyword evidence="9" id="KW-1185">Reference proteome</keyword>
<name>A0A1M4UPR4_9BACT</name>
<dbReference type="PANTHER" id="PTHR30349:SF64">
    <property type="entry name" value="PROPHAGE INTEGRASE INTD-RELATED"/>
    <property type="match status" value="1"/>
</dbReference>
<dbReference type="STRING" id="1194090.SAMN05443144_10293"/>
<dbReference type="GO" id="GO:0015074">
    <property type="term" value="P:DNA integration"/>
    <property type="evidence" value="ECO:0007669"/>
    <property type="project" value="UniProtKB-KW"/>
</dbReference>
<dbReference type="InterPro" id="IPR013762">
    <property type="entry name" value="Integrase-like_cat_sf"/>
</dbReference>
<evidence type="ECO:0000256" key="2">
    <source>
        <dbReference type="ARBA" id="ARBA00022908"/>
    </source>
</evidence>
<dbReference type="PROSITE" id="PS51898">
    <property type="entry name" value="TYR_RECOMBINASE"/>
    <property type="match status" value="1"/>
</dbReference>
<dbReference type="Pfam" id="PF13102">
    <property type="entry name" value="Phage_int_SAM_5"/>
    <property type="match status" value="1"/>
</dbReference>
<accession>A0A1M4UPR4</accession>
<dbReference type="GO" id="GO:0003677">
    <property type="term" value="F:DNA binding"/>
    <property type="evidence" value="ECO:0007669"/>
    <property type="project" value="UniProtKB-UniRule"/>
</dbReference>
<dbReference type="InterPro" id="IPR002104">
    <property type="entry name" value="Integrase_catalytic"/>
</dbReference>
<keyword evidence="3 5" id="KW-0238">DNA-binding</keyword>
<dbReference type="GO" id="GO:0006310">
    <property type="term" value="P:DNA recombination"/>
    <property type="evidence" value="ECO:0007669"/>
    <property type="project" value="UniProtKB-KW"/>
</dbReference>
<dbReference type="Proteomes" id="UP000184041">
    <property type="component" value="Unassembled WGS sequence"/>
</dbReference>
<dbReference type="InterPro" id="IPR011010">
    <property type="entry name" value="DNA_brk_join_enz"/>
</dbReference>
<evidence type="ECO:0000313" key="8">
    <source>
        <dbReference type="EMBL" id="SHE58590.1"/>
    </source>
</evidence>
<dbReference type="Pfam" id="PF00589">
    <property type="entry name" value="Phage_integrase"/>
    <property type="match status" value="1"/>
</dbReference>